<dbReference type="Proteomes" id="UP000216797">
    <property type="component" value="Unassembled WGS sequence"/>
</dbReference>
<dbReference type="InterPro" id="IPR035472">
    <property type="entry name" value="RpiR-like_SIS"/>
</dbReference>
<dbReference type="InterPro" id="IPR050099">
    <property type="entry name" value="SIS_GmhA/DiaA_subfam"/>
</dbReference>
<dbReference type="RefSeq" id="WP_095006412.1">
    <property type="nucleotide sequence ID" value="NZ_LHUG01000005.1"/>
</dbReference>
<dbReference type="InterPro" id="IPR046348">
    <property type="entry name" value="SIS_dom_sf"/>
</dbReference>
<evidence type="ECO:0000259" key="1">
    <source>
        <dbReference type="PROSITE" id="PS51464"/>
    </source>
</evidence>
<evidence type="ECO:0000313" key="2">
    <source>
        <dbReference type="EMBL" id="PAB00773.1"/>
    </source>
</evidence>
<dbReference type="AlphaFoldDB" id="A0A267HTF3"/>
<dbReference type="EMBL" id="LHUG01000005">
    <property type="protein sequence ID" value="PAB00773.1"/>
    <property type="molecule type" value="Genomic_DNA"/>
</dbReference>
<dbReference type="GO" id="GO:1901135">
    <property type="term" value="P:carbohydrate derivative metabolic process"/>
    <property type="evidence" value="ECO:0007669"/>
    <property type="project" value="InterPro"/>
</dbReference>
<name>A0A267HTF3_9ENTE</name>
<dbReference type="Pfam" id="PF13580">
    <property type="entry name" value="SIS_2"/>
    <property type="match status" value="1"/>
</dbReference>
<accession>A0A267HTF3</accession>
<proteinExistence type="predicted"/>
<organism evidence="2 3">
    <name type="scientific">Enterococcus canintestini</name>
    <dbReference type="NCBI Taxonomy" id="317010"/>
    <lineage>
        <taxon>Bacteria</taxon>
        <taxon>Bacillati</taxon>
        <taxon>Bacillota</taxon>
        <taxon>Bacilli</taxon>
        <taxon>Lactobacillales</taxon>
        <taxon>Enterococcaceae</taxon>
        <taxon>Enterococcus</taxon>
    </lineage>
</organism>
<dbReference type="PANTHER" id="PTHR30390">
    <property type="entry name" value="SEDOHEPTULOSE 7-PHOSPHATE ISOMERASE / DNAA INITIATOR-ASSOCIATING FACTOR FOR REPLICATION INITIATION"/>
    <property type="match status" value="1"/>
</dbReference>
<dbReference type="PANTHER" id="PTHR30390:SF7">
    <property type="entry name" value="PHOSPHOHEPTOSE ISOMERASE"/>
    <property type="match status" value="1"/>
</dbReference>
<dbReference type="GO" id="GO:0097367">
    <property type="term" value="F:carbohydrate derivative binding"/>
    <property type="evidence" value="ECO:0007669"/>
    <property type="project" value="InterPro"/>
</dbReference>
<dbReference type="SUPFAM" id="SSF53697">
    <property type="entry name" value="SIS domain"/>
    <property type="match status" value="1"/>
</dbReference>
<feature type="domain" description="SIS" evidence="1">
    <location>
        <begin position="26"/>
        <end position="209"/>
    </location>
</feature>
<keyword evidence="3" id="KW-1185">Reference proteome</keyword>
<dbReference type="CDD" id="cd05013">
    <property type="entry name" value="SIS_RpiR"/>
    <property type="match status" value="1"/>
</dbReference>
<gene>
    <name evidence="2" type="ORF">AKL21_05825</name>
</gene>
<protein>
    <recommendedName>
        <fullName evidence="1">SIS domain-containing protein</fullName>
    </recommendedName>
</protein>
<evidence type="ECO:0000313" key="3">
    <source>
        <dbReference type="Proteomes" id="UP000216797"/>
    </source>
</evidence>
<reference evidence="2 3" key="1">
    <citation type="submission" date="2015-08" db="EMBL/GenBank/DDBJ databases">
        <title>Enterococcus genome sequence.</title>
        <authorList>
            <person name="Acedo J.Z."/>
            <person name="Vederas J.C."/>
        </authorList>
    </citation>
    <scope>NUCLEOTIDE SEQUENCE [LARGE SCALE GENOMIC DNA]</scope>
    <source>
        <strain evidence="2 3">49</strain>
    </source>
</reference>
<comment type="caution">
    <text evidence="2">The sequence shown here is derived from an EMBL/GenBank/DDBJ whole genome shotgun (WGS) entry which is preliminary data.</text>
</comment>
<sequence length="246" mass="26994">MFDYFNKINNLLNIVEKEENENIQKAVELLTYANLNHQSVYIFGASHAGILAEEMYYRAGGLMTINAIFGRELMLDRNPIAVTSKMERLEGYGQVLASSVGFQEGDVLILHSVSGRNPVTIDLAFAARKVGVKIIAITNKQYSSSTTSRHSTGKRLFEIADVVIDNHGDIGDATCSIEGVPQKIGPTSTVVGATILNAIVVEVCKQLVKQGVKYPPIYYSANLDGGDALNQSLFKKYQESIHYSLN</sequence>
<dbReference type="InterPro" id="IPR001347">
    <property type="entry name" value="SIS_dom"/>
</dbReference>
<dbReference type="NCBIfam" id="NF002805">
    <property type="entry name" value="PRK02947.1"/>
    <property type="match status" value="1"/>
</dbReference>
<dbReference type="Gene3D" id="3.40.50.10490">
    <property type="entry name" value="Glucose-6-phosphate isomerase like protein, domain 1"/>
    <property type="match status" value="1"/>
</dbReference>
<dbReference type="PROSITE" id="PS51464">
    <property type="entry name" value="SIS"/>
    <property type="match status" value="1"/>
</dbReference>